<evidence type="ECO:0000256" key="11">
    <source>
        <dbReference type="ARBA" id="ARBA00038868"/>
    </source>
</evidence>
<dbReference type="EC" id="3.4.21.4" evidence="11"/>
<feature type="signal peptide" evidence="13">
    <location>
        <begin position="1"/>
        <end position="22"/>
    </location>
</feature>
<dbReference type="HOGENOM" id="CLU_006842_7_1_1"/>
<dbReference type="Pfam" id="PF00089">
    <property type="entry name" value="Trypsin"/>
    <property type="match status" value="1"/>
</dbReference>
<dbReference type="PANTHER" id="PTHR24276:SF91">
    <property type="entry name" value="AT26814P-RELATED"/>
    <property type="match status" value="1"/>
</dbReference>
<evidence type="ECO:0000256" key="2">
    <source>
        <dbReference type="ARBA" id="ARBA00007664"/>
    </source>
</evidence>
<dbReference type="OrthoDB" id="10012881at2759"/>
<dbReference type="SUPFAM" id="SSF50494">
    <property type="entry name" value="Trypsin-like serine proteases"/>
    <property type="match status" value="1"/>
</dbReference>
<dbReference type="GO" id="GO:0005576">
    <property type="term" value="C:extracellular region"/>
    <property type="evidence" value="ECO:0007669"/>
    <property type="project" value="UniProtKB-SubCell"/>
</dbReference>
<comment type="catalytic activity">
    <reaction evidence="10">
        <text>Preferential cleavage: Arg-|-Xaa, Lys-|-Xaa.</text>
        <dbReference type="EC" id="3.4.21.4"/>
    </reaction>
</comment>
<dbReference type="GO" id="GO:0004252">
    <property type="term" value="F:serine-type endopeptidase activity"/>
    <property type="evidence" value="ECO:0007669"/>
    <property type="project" value="UniProtKB-EC"/>
</dbReference>
<dbReference type="PROSITE" id="PS00135">
    <property type="entry name" value="TRYPSIN_SER"/>
    <property type="match status" value="1"/>
</dbReference>
<evidence type="ECO:0000256" key="7">
    <source>
        <dbReference type="ARBA" id="ARBA00022825"/>
    </source>
</evidence>
<evidence type="ECO:0000313" key="15">
    <source>
        <dbReference type="EMBL" id="EDW10810.1"/>
    </source>
</evidence>
<evidence type="ECO:0000256" key="8">
    <source>
        <dbReference type="ARBA" id="ARBA00023145"/>
    </source>
</evidence>
<keyword evidence="8" id="KW-0865">Zymogen</keyword>
<dbReference type="InterPro" id="IPR018114">
    <property type="entry name" value="TRYPSIN_HIS"/>
</dbReference>
<dbReference type="InterPro" id="IPR043504">
    <property type="entry name" value="Peptidase_S1_PA_chymotrypsin"/>
</dbReference>
<organism evidence="15 16">
    <name type="scientific">Drosophila mojavensis</name>
    <name type="common">Fruit fly</name>
    <dbReference type="NCBI Taxonomy" id="7230"/>
    <lineage>
        <taxon>Eukaryota</taxon>
        <taxon>Metazoa</taxon>
        <taxon>Ecdysozoa</taxon>
        <taxon>Arthropoda</taxon>
        <taxon>Hexapoda</taxon>
        <taxon>Insecta</taxon>
        <taxon>Pterygota</taxon>
        <taxon>Neoptera</taxon>
        <taxon>Endopterygota</taxon>
        <taxon>Diptera</taxon>
        <taxon>Brachycera</taxon>
        <taxon>Muscomorpha</taxon>
        <taxon>Ephydroidea</taxon>
        <taxon>Drosophilidae</taxon>
        <taxon>Drosophila</taxon>
    </lineage>
</organism>
<feature type="domain" description="Peptidase S1" evidence="14">
    <location>
        <begin position="29"/>
        <end position="253"/>
    </location>
</feature>
<dbReference type="InterPro" id="IPR009003">
    <property type="entry name" value="Peptidase_S1_PA"/>
</dbReference>
<dbReference type="AlphaFoldDB" id="B4KM21"/>
<evidence type="ECO:0000256" key="5">
    <source>
        <dbReference type="ARBA" id="ARBA00022729"/>
    </source>
</evidence>
<evidence type="ECO:0000256" key="1">
    <source>
        <dbReference type="ARBA" id="ARBA00004239"/>
    </source>
</evidence>
<dbReference type="EMBL" id="CH933808">
    <property type="protein sequence ID" value="EDW10810.1"/>
    <property type="molecule type" value="Genomic_DNA"/>
</dbReference>
<accession>B4KM21</accession>
<dbReference type="OMA" id="CARMEYP"/>
<dbReference type="InterPro" id="IPR033116">
    <property type="entry name" value="TRYPSIN_SER"/>
</dbReference>
<evidence type="ECO:0000256" key="10">
    <source>
        <dbReference type="ARBA" id="ARBA00036320"/>
    </source>
</evidence>
<dbReference type="GO" id="GO:0006508">
    <property type="term" value="P:proteolysis"/>
    <property type="evidence" value="ECO:0007669"/>
    <property type="project" value="UniProtKB-KW"/>
</dbReference>
<keyword evidence="7 12" id="KW-0720">Serine protease</keyword>
<dbReference type="CDD" id="cd00190">
    <property type="entry name" value="Tryp_SPc"/>
    <property type="match status" value="1"/>
</dbReference>
<dbReference type="PROSITE" id="PS00134">
    <property type="entry name" value="TRYPSIN_HIS"/>
    <property type="match status" value="1"/>
</dbReference>
<evidence type="ECO:0000259" key="14">
    <source>
        <dbReference type="PROSITE" id="PS50240"/>
    </source>
</evidence>
<evidence type="ECO:0000256" key="12">
    <source>
        <dbReference type="RuleBase" id="RU363034"/>
    </source>
</evidence>
<evidence type="ECO:0000256" key="13">
    <source>
        <dbReference type="SAM" id="SignalP"/>
    </source>
</evidence>
<dbReference type="InterPro" id="IPR001314">
    <property type="entry name" value="Peptidase_S1A"/>
</dbReference>
<protein>
    <recommendedName>
        <fullName evidence="11">trypsin</fullName>
        <ecNumber evidence="11">3.4.21.4</ecNumber>
    </recommendedName>
</protein>
<keyword evidence="3" id="KW-0964">Secreted</keyword>
<dbReference type="SMR" id="B4KM21"/>
<keyword evidence="6 12" id="KW-0378">Hydrolase</keyword>
<comment type="subcellular location">
    <subcellularLocation>
        <location evidence="1">Secreted</location>
        <location evidence="1">Extracellular space</location>
    </subcellularLocation>
</comment>
<dbReference type="InterPro" id="IPR050430">
    <property type="entry name" value="Peptidase_S1"/>
</dbReference>
<evidence type="ECO:0000256" key="6">
    <source>
        <dbReference type="ARBA" id="ARBA00022801"/>
    </source>
</evidence>
<evidence type="ECO:0000256" key="4">
    <source>
        <dbReference type="ARBA" id="ARBA00022670"/>
    </source>
</evidence>
<dbReference type="PhylomeDB" id="B4KM21"/>
<dbReference type="PRINTS" id="PR00722">
    <property type="entry name" value="CHYMOTRYPSIN"/>
</dbReference>
<evidence type="ECO:0000313" key="16">
    <source>
        <dbReference type="Proteomes" id="UP000009192"/>
    </source>
</evidence>
<keyword evidence="16" id="KW-1185">Reference proteome</keyword>
<evidence type="ECO:0000256" key="9">
    <source>
        <dbReference type="ARBA" id="ARBA00023157"/>
    </source>
</evidence>
<dbReference type="SMART" id="SM00020">
    <property type="entry name" value="Tryp_SPc"/>
    <property type="match status" value="1"/>
</dbReference>
<proteinExistence type="inferred from homology"/>
<dbReference type="Proteomes" id="UP000009192">
    <property type="component" value="Unassembled WGS sequence"/>
</dbReference>
<keyword evidence="9" id="KW-1015">Disulfide bond</keyword>
<keyword evidence="5 13" id="KW-0732">Signal</keyword>
<dbReference type="MEROPS" id="S01.A83"/>
<dbReference type="Gene3D" id="2.40.10.10">
    <property type="entry name" value="Trypsin-like serine proteases"/>
    <property type="match status" value="1"/>
</dbReference>
<sequence>MIVNWTLIISLQLLSAIKMAASRSPRFRIVGGKIISIEKAPWQVSLQVDESHICGGSILSPSVIVTAAHCTKMFSAEDFQIRAGSNYWNSGGQVVQVKKVTEHPMFNAATYENDVAILHLRAKLKLDHFKNSIHLASNEPQEGDSVSVSGWGATHENSTNRSPVLLHTNLIIISRQSCSASGYAQKMRGITSGMICTLGNNKDACQGDSGGPLVEDGKLVGIVSWGIGCARKDYPGVYTNVAHYRNWILSNKNN</sequence>
<keyword evidence="4 12" id="KW-0645">Protease</keyword>
<dbReference type="InterPro" id="IPR001254">
    <property type="entry name" value="Trypsin_dom"/>
</dbReference>
<dbReference type="InParanoid" id="B4KM21"/>
<evidence type="ECO:0000256" key="3">
    <source>
        <dbReference type="ARBA" id="ARBA00022525"/>
    </source>
</evidence>
<comment type="similarity">
    <text evidence="2">Belongs to the peptidase S1 family.</text>
</comment>
<name>B4KM21_DROMO</name>
<dbReference type="eggNOG" id="KOG3627">
    <property type="taxonomic scope" value="Eukaryota"/>
</dbReference>
<gene>
    <name evidence="15" type="primary">Dmoj\GI18354</name>
    <name evidence="15" type="ORF">Dmoj_GI18354</name>
</gene>
<dbReference type="KEGG" id="dmo:Dmoj_GI18354"/>
<dbReference type="PANTHER" id="PTHR24276">
    <property type="entry name" value="POLYSERASE-RELATED"/>
    <property type="match status" value="1"/>
</dbReference>
<reference evidence="15 16" key="1">
    <citation type="journal article" date="2007" name="Nature">
        <title>Evolution of genes and genomes on the Drosophila phylogeny.</title>
        <authorList>
            <consortium name="Drosophila 12 Genomes Consortium"/>
            <person name="Clark A.G."/>
            <person name="Eisen M.B."/>
            <person name="Smith D.R."/>
            <person name="Bergman C.M."/>
            <person name="Oliver B."/>
            <person name="Markow T.A."/>
            <person name="Kaufman T.C."/>
            <person name="Kellis M."/>
            <person name="Gelbart W."/>
            <person name="Iyer V.N."/>
            <person name="Pollard D.A."/>
            <person name="Sackton T.B."/>
            <person name="Larracuente A.M."/>
            <person name="Singh N.D."/>
            <person name="Abad J.P."/>
            <person name="Abt D.N."/>
            <person name="Adryan B."/>
            <person name="Aguade M."/>
            <person name="Akashi H."/>
            <person name="Anderson W.W."/>
            <person name="Aquadro C.F."/>
            <person name="Ardell D.H."/>
            <person name="Arguello R."/>
            <person name="Artieri C.G."/>
            <person name="Barbash D.A."/>
            <person name="Barker D."/>
            <person name="Barsanti P."/>
            <person name="Batterham P."/>
            <person name="Batzoglou S."/>
            <person name="Begun D."/>
            <person name="Bhutkar A."/>
            <person name="Blanco E."/>
            <person name="Bosak S.A."/>
            <person name="Bradley R.K."/>
            <person name="Brand A.D."/>
            <person name="Brent M.R."/>
            <person name="Brooks A.N."/>
            <person name="Brown R.H."/>
            <person name="Butlin R.K."/>
            <person name="Caggese C."/>
            <person name="Calvi B.R."/>
            <person name="Bernardo de Carvalho A."/>
            <person name="Caspi A."/>
            <person name="Castrezana S."/>
            <person name="Celniker S.E."/>
            <person name="Chang J.L."/>
            <person name="Chapple C."/>
            <person name="Chatterji S."/>
            <person name="Chinwalla A."/>
            <person name="Civetta A."/>
            <person name="Clifton S.W."/>
            <person name="Comeron J.M."/>
            <person name="Costello J.C."/>
            <person name="Coyne J.A."/>
            <person name="Daub J."/>
            <person name="David R.G."/>
            <person name="Delcher A.L."/>
            <person name="Delehaunty K."/>
            <person name="Do C.B."/>
            <person name="Ebling H."/>
            <person name="Edwards K."/>
            <person name="Eickbush T."/>
            <person name="Evans J.D."/>
            <person name="Filipski A."/>
            <person name="Findeiss S."/>
            <person name="Freyhult E."/>
            <person name="Fulton L."/>
            <person name="Fulton R."/>
            <person name="Garcia A.C."/>
            <person name="Gardiner A."/>
            <person name="Garfield D.A."/>
            <person name="Garvin B.E."/>
            <person name="Gibson G."/>
            <person name="Gilbert D."/>
            <person name="Gnerre S."/>
            <person name="Godfrey J."/>
            <person name="Good R."/>
            <person name="Gotea V."/>
            <person name="Gravely B."/>
            <person name="Greenberg A.J."/>
            <person name="Griffiths-Jones S."/>
            <person name="Gross S."/>
            <person name="Guigo R."/>
            <person name="Gustafson E.A."/>
            <person name="Haerty W."/>
            <person name="Hahn M.W."/>
            <person name="Halligan D.L."/>
            <person name="Halpern A.L."/>
            <person name="Halter G.M."/>
            <person name="Han M.V."/>
            <person name="Heger A."/>
            <person name="Hillier L."/>
            <person name="Hinrichs A.S."/>
            <person name="Holmes I."/>
            <person name="Hoskins R.A."/>
            <person name="Hubisz M.J."/>
            <person name="Hultmark D."/>
            <person name="Huntley M.A."/>
            <person name="Jaffe D.B."/>
            <person name="Jagadeeshan S."/>
            <person name="Jeck W.R."/>
            <person name="Johnson J."/>
            <person name="Jones C.D."/>
            <person name="Jordan W.C."/>
            <person name="Karpen G.H."/>
            <person name="Kataoka E."/>
            <person name="Keightley P.D."/>
            <person name="Kheradpour P."/>
            <person name="Kirkness E.F."/>
            <person name="Koerich L.B."/>
            <person name="Kristiansen K."/>
            <person name="Kudrna D."/>
            <person name="Kulathinal R.J."/>
            <person name="Kumar S."/>
            <person name="Kwok R."/>
            <person name="Lander E."/>
            <person name="Langley C.H."/>
            <person name="Lapoint R."/>
            <person name="Lazzaro B.P."/>
            <person name="Lee S.J."/>
            <person name="Levesque L."/>
            <person name="Li R."/>
            <person name="Lin C.F."/>
            <person name="Lin M.F."/>
            <person name="Lindblad-Toh K."/>
            <person name="Llopart A."/>
            <person name="Long M."/>
            <person name="Low L."/>
            <person name="Lozovsky E."/>
            <person name="Lu J."/>
            <person name="Luo M."/>
            <person name="Machado C.A."/>
            <person name="Makalowski W."/>
            <person name="Marzo M."/>
            <person name="Matsuda M."/>
            <person name="Matzkin L."/>
            <person name="McAllister B."/>
            <person name="McBride C.S."/>
            <person name="McKernan B."/>
            <person name="McKernan K."/>
            <person name="Mendez-Lago M."/>
            <person name="Minx P."/>
            <person name="Mollenhauer M.U."/>
            <person name="Montooth K."/>
            <person name="Mount S.M."/>
            <person name="Mu X."/>
            <person name="Myers E."/>
            <person name="Negre B."/>
            <person name="Newfeld S."/>
            <person name="Nielsen R."/>
            <person name="Noor M.A."/>
            <person name="O'Grady P."/>
            <person name="Pachter L."/>
            <person name="Papaceit M."/>
            <person name="Parisi M.J."/>
            <person name="Parisi M."/>
            <person name="Parts L."/>
            <person name="Pedersen J.S."/>
            <person name="Pesole G."/>
            <person name="Phillippy A.M."/>
            <person name="Ponting C.P."/>
            <person name="Pop M."/>
            <person name="Porcelli D."/>
            <person name="Powell J.R."/>
            <person name="Prohaska S."/>
            <person name="Pruitt K."/>
            <person name="Puig M."/>
            <person name="Quesneville H."/>
            <person name="Ram K.R."/>
            <person name="Rand D."/>
            <person name="Rasmussen M.D."/>
            <person name="Reed L.K."/>
            <person name="Reenan R."/>
            <person name="Reily A."/>
            <person name="Remington K.A."/>
            <person name="Rieger T.T."/>
            <person name="Ritchie M.G."/>
            <person name="Robin C."/>
            <person name="Rogers Y.H."/>
            <person name="Rohde C."/>
            <person name="Rozas J."/>
            <person name="Rubenfield M.J."/>
            <person name="Ruiz A."/>
            <person name="Russo S."/>
            <person name="Salzberg S.L."/>
            <person name="Sanchez-Gracia A."/>
            <person name="Saranga D.J."/>
            <person name="Sato H."/>
            <person name="Schaeffer S.W."/>
            <person name="Schatz M.C."/>
            <person name="Schlenke T."/>
            <person name="Schwartz R."/>
            <person name="Segarra C."/>
            <person name="Singh R.S."/>
            <person name="Sirot L."/>
            <person name="Sirota M."/>
            <person name="Sisneros N.B."/>
            <person name="Smith C.D."/>
            <person name="Smith T.F."/>
            <person name="Spieth J."/>
            <person name="Stage D.E."/>
            <person name="Stark A."/>
            <person name="Stephan W."/>
            <person name="Strausberg R.L."/>
            <person name="Strempel S."/>
            <person name="Sturgill D."/>
            <person name="Sutton G."/>
            <person name="Sutton G.G."/>
            <person name="Tao W."/>
            <person name="Teichmann S."/>
            <person name="Tobari Y.N."/>
            <person name="Tomimura Y."/>
            <person name="Tsolas J.M."/>
            <person name="Valente V.L."/>
            <person name="Venter E."/>
            <person name="Venter J.C."/>
            <person name="Vicario S."/>
            <person name="Vieira F.G."/>
            <person name="Vilella A.J."/>
            <person name="Villasante A."/>
            <person name="Walenz B."/>
            <person name="Wang J."/>
            <person name="Wasserman M."/>
            <person name="Watts T."/>
            <person name="Wilson D."/>
            <person name="Wilson R.K."/>
            <person name="Wing R.A."/>
            <person name="Wolfner M.F."/>
            <person name="Wong A."/>
            <person name="Wong G.K."/>
            <person name="Wu C.I."/>
            <person name="Wu G."/>
            <person name="Yamamoto D."/>
            <person name="Yang H.P."/>
            <person name="Yang S.P."/>
            <person name="Yorke J.A."/>
            <person name="Yoshida K."/>
            <person name="Zdobnov E."/>
            <person name="Zhang P."/>
            <person name="Zhang Y."/>
            <person name="Zimin A.V."/>
            <person name="Baldwin J."/>
            <person name="Abdouelleil A."/>
            <person name="Abdulkadir J."/>
            <person name="Abebe A."/>
            <person name="Abera B."/>
            <person name="Abreu J."/>
            <person name="Acer S.C."/>
            <person name="Aftuck L."/>
            <person name="Alexander A."/>
            <person name="An P."/>
            <person name="Anderson E."/>
            <person name="Anderson S."/>
            <person name="Arachi H."/>
            <person name="Azer M."/>
            <person name="Bachantsang P."/>
            <person name="Barry A."/>
            <person name="Bayul T."/>
            <person name="Berlin A."/>
            <person name="Bessette D."/>
            <person name="Bloom T."/>
            <person name="Blye J."/>
            <person name="Boguslavskiy L."/>
            <person name="Bonnet C."/>
            <person name="Boukhgalter B."/>
            <person name="Bourzgui I."/>
            <person name="Brown A."/>
            <person name="Cahill P."/>
            <person name="Channer S."/>
            <person name="Cheshatsang Y."/>
            <person name="Chuda L."/>
            <person name="Citroen M."/>
            <person name="Collymore A."/>
            <person name="Cooke P."/>
            <person name="Costello M."/>
            <person name="D'Aco K."/>
            <person name="Daza R."/>
            <person name="De Haan G."/>
            <person name="DeGray S."/>
            <person name="DeMaso C."/>
            <person name="Dhargay N."/>
            <person name="Dooley K."/>
            <person name="Dooley E."/>
            <person name="Doricent M."/>
            <person name="Dorje P."/>
            <person name="Dorjee K."/>
            <person name="Dupes A."/>
            <person name="Elong R."/>
            <person name="Falk J."/>
            <person name="Farina A."/>
            <person name="Faro S."/>
            <person name="Ferguson D."/>
            <person name="Fisher S."/>
            <person name="Foley C.D."/>
            <person name="Franke A."/>
            <person name="Friedrich D."/>
            <person name="Gadbois L."/>
            <person name="Gearin G."/>
            <person name="Gearin C.R."/>
            <person name="Giannoukos G."/>
            <person name="Goode T."/>
            <person name="Graham J."/>
            <person name="Grandbois E."/>
            <person name="Grewal S."/>
            <person name="Gyaltsen K."/>
            <person name="Hafez N."/>
            <person name="Hagos B."/>
            <person name="Hall J."/>
            <person name="Henson C."/>
            <person name="Hollinger A."/>
            <person name="Honan T."/>
            <person name="Huard M.D."/>
            <person name="Hughes L."/>
            <person name="Hurhula B."/>
            <person name="Husby M.E."/>
            <person name="Kamat A."/>
            <person name="Kanga B."/>
            <person name="Kashin S."/>
            <person name="Khazanovich D."/>
            <person name="Kisner P."/>
            <person name="Lance K."/>
            <person name="Lara M."/>
            <person name="Lee W."/>
            <person name="Lennon N."/>
            <person name="Letendre F."/>
            <person name="LeVine R."/>
            <person name="Lipovsky A."/>
            <person name="Liu X."/>
            <person name="Liu J."/>
            <person name="Liu S."/>
            <person name="Lokyitsang T."/>
            <person name="Lokyitsang Y."/>
            <person name="Lubonja R."/>
            <person name="Lui A."/>
            <person name="MacDonald P."/>
            <person name="Magnisalis V."/>
            <person name="Maru K."/>
            <person name="Matthews C."/>
            <person name="McCusker W."/>
            <person name="McDonough S."/>
            <person name="Mehta T."/>
            <person name="Meldrim J."/>
            <person name="Meneus L."/>
            <person name="Mihai O."/>
            <person name="Mihalev A."/>
            <person name="Mihova T."/>
            <person name="Mittelman R."/>
            <person name="Mlenga V."/>
            <person name="Montmayeur A."/>
            <person name="Mulrain L."/>
            <person name="Navidi A."/>
            <person name="Naylor J."/>
            <person name="Negash T."/>
            <person name="Nguyen T."/>
            <person name="Nguyen N."/>
            <person name="Nicol R."/>
            <person name="Norbu C."/>
            <person name="Norbu N."/>
            <person name="Novod N."/>
            <person name="O'Neill B."/>
            <person name="Osman S."/>
            <person name="Markiewicz E."/>
            <person name="Oyono O.L."/>
            <person name="Patti C."/>
            <person name="Phunkhang P."/>
            <person name="Pierre F."/>
            <person name="Priest M."/>
            <person name="Raghuraman S."/>
            <person name="Rege F."/>
            <person name="Reyes R."/>
            <person name="Rise C."/>
            <person name="Rogov P."/>
            <person name="Ross K."/>
            <person name="Ryan E."/>
            <person name="Settipalli S."/>
            <person name="Shea T."/>
            <person name="Sherpa N."/>
            <person name="Shi L."/>
            <person name="Shih D."/>
            <person name="Sparrow T."/>
            <person name="Spaulding J."/>
            <person name="Stalker J."/>
            <person name="Stange-Thomann N."/>
            <person name="Stavropoulos S."/>
            <person name="Stone C."/>
            <person name="Strader C."/>
            <person name="Tesfaye S."/>
            <person name="Thomson T."/>
            <person name="Thoulutsang Y."/>
            <person name="Thoulutsang D."/>
            <person name="Topham K."/>
            <person name="Topping I."/>
            <person name="Tsamla T."/>
            <person name="Vassiliev H."/>
            <person name="Vo A."/>
            <person name="Wangchuk T."/>
            <person name="Wangdi T."/>
            <person name="Weiand M."/>
            <person name="Wilkinson J."/>
            <person name="Wilson A."/>
            <person name="Yadav S."/>
            <person name="Young G."/>
            <person name="Yu Q."/>
            <person name="Zembek L."/>
            <person name="Zhong D."/>
            <person name="Zimmer A."/>
            <person name="Zwirko Z."/>
            <person name="Jaffe D.B."/>
            <person name="Alvarez P."/>
            <person name="Brockman W."/>
            <person name="Butler J."/>
            <person name="Chin C."/>
            <person name="Gnerre S."/>
            <person name="Grabherr M."/>
            <person name="Kleber M."/>
            <person name="Mauceli E."/>
            <person name="MacCallum I."/>
        </authorList>
    </citation>
    <scope>NUCLEOTIDE SEQUENCE [LARGE SCALE GENOMIC DNA]</scope>
    <source>
        <strain evidence="16">Tucson 15081-1352.22</strain>
    </source>
</reference>
<dbReference type="FunFam" id="2.40.10.10:FF:000077">
    <property type="entry name" value="Predicted protein"/>
    <property type="match status" value="1"/>
</dbReference>
<feature type="chain" id="PRO_5002814159" description="trypsin" evidence="13">
    <location>
        <begin position="23"/>
        <end position="254"/>
    </location>
</feature>
<dbReference type="PROSITE" id="PS50240">
    <property type="entry name" value="TRYPSIN_DOM"/>
    <property type="match status" value="1"/>
</dbReference>